<evidence type="ECO:0000259" key="2">
    <source>
        <dbReference type="PROSITE" id="PS51886"/>
    </source>
</evidence>
<evidence type="ECO:0000313" key="3">
    <source>
        <dbReference type="EMBL" id="EXX50849.1"/>
    </source>
</evidence>
<feature type="domain" description="BTB" evidence="1">
    <location>
        <begin position="23"/>
        <end position="92"/>
    </location>
</feature>
<gene>
    <name evidence="3" type="ORF">RirG_266930</name>
</gene>
<dbReference type="PROSITE" id="PS51886">
    <property type="entry name" value="TLDC"/>
    <property type="match status" value="1"/>
</dbReference>
<dbReference type="SMART" id="SM00225">
    <property type="entry name" value="BTB"/>
    <property type="match status" value="1"/>
</dbReference>
<dbReference type="EMBL" id="JEMT01029763">
    <property type="protein sequence ID" value="EXX50849.1"/>
    <property type="molecule type" value="Genomic_DNA"/>
</dbReference>
<keyword evidence="4" id="KW-1185">Reference proteome</keyword>
<dbReference type="InterPro" id="IPR000210">
    <property type="entry name" value="BTB/POZ_dom"/>
</dbReference>
<dbReference type="AlphaFoldDB" id="A0A015J7I8"/>
<dbReference type="PANTHER" id="PTHR24410">
    <property type="entry name" value="HL07962P-RELATED"/>
    <property type="match status" value="1"/>
</dbReference>
<dbReference type="PROSITE" id="PS50097">
    <property type="entry name" value="BTB"/>
    <property type="match status" value="1"/>
</dbReference>
<evidence type="ECO:0000313" key="4">
    <source>
        <dbReference type="Proteomes" id="UP000022910"/>
    </source>
</evidence>
<dbReference type="HOGENOM" id="CLU_021542_0_1_1"/>
<dbReference type="Gene3D" id="3.30.710.10">
    <property type="entry name" value="Potassium Channel Kv1.1, Chain A"/>
    <property type="match status" value="1"/>
</dbReference>
<dbReference type="SUPFAM" id="SSF54695">
    <property type="entry name" value="POZ domain"/>
    <property type="match status" value="1"/>
</dbReference>
<dbReference type="PANTHER" id="PTHR24410:SF23">
    <property type="entry name" value="BTB DOMAIN-CONTAINING PROTEIN-RELATED"/>
    <property type="match status" value="1"/>
</dbReference>
<name>A0A015J7I8_RHIIW</name>
<dbReference type="InterPro" id="IPR006571">
    <property type="entry name" value="TLDc_dom"/>
</dbReference>
<dbReference type="InterPro" id="IPR051481">
    <property type="entry name" value="BTB-POZ/Galectin-3-binding"/>
</dbReference>
<comment type="caution">
    <text evidence="3">The sequence shown here is derived from an EMBL/GenBank/DDBJ whole genome shotgun (WGS) entry which is preliminary data.</text>
</comment>
<evidence type="ECO:0000259" key="1">
    <source>
        <dbReference type="PROSITE" id="PS50097"/>
    </source>
</evidence>
<sequence length="473" mass="55731">MESKFWPELMKDLEQLFEKKENYDVIVQVGEEPNVQEIYAHSIILCCHSNYFRSNLKEKKDGKFIFKKSNVPSKILENIFRFLYCGKIDLSVESASDIVTLLTMANEFELHSLVKYIQEFLIDNQKEFIKNNAIKFLENIFQSETFELIRNYCLKITYDTPELLFEKNTFLRSSSQMIEFILKQENIALDEIEIWNNLIKWSYAQNPDIDQDPSKWTNDDIEVMKRTTHRLIPLIRFQDISSDDYYEKVFPYEELLPKKLKGEIMQFYLVSNNITKIISSLPSRSRRPKRQLGYNSVIITKSQHFDIFASWIEKKNSSYYNVRNIPYKFNLLYRASRDGNTAAAFHNLCDNKGPTILIAKITNSEQIVGGYNPLDWKPILNNDNYYKPTNDSFIFSFADRNNFQTAKVSYPKEDQQQYSILGMSDYGPIFGSGCDLWCQNNGAWRCNPRTYYSIDLPRNFNANDYEVFQVVKN</sequence>
<protein>
    <recommendedName>
        <fullName evidence="5">Kelch-like protein 17</fullName>
    </recommendedName>
</protein>
<dbReference type="SMART" id="SM00584">
    <property type="entry name" value="TLDc"/>
    <property type="match status" value="1"/>
</dbReference>
<dbReference type="CDD" id="cd18186">
    <property type="entry name" value="BTB_POZ_ZBTB_KLHL-like"/>
    <property type="match status" value="1"/>
</dbReference>
<feature type="domain" description="TLDc" evidence="2">
    <location>
        <begin position="298"/>
        <end position="471"/>
    </location>
</feature>
<dbReference type="InterPro" id="IPR011333">
    <property type="entry name" value="SKP1/BTB/POZ_sf"/>
</dbReference>
<organism evidence="3 4">
    <name type="scientific">Rhizophagus irregularis (strain DAOM 197198w)</name>
    <name type="common">Glomus intraradices</name>
    <dbReference type="NCBI Taxonomy" id="1432141"/>
    <lineage>
        <taxon>Eukaryota</taxon>
        <taxon>Fungi</taxon>
        <taxon>Fungi incertae sedis</taxon>
        <taxon>Mucoromycota</taxon>
        <taxon>Glomeromycotina</taxon>
        <taxon>Glomeromycetes</taxon>
        <taxon>Glomerales</taxon>
        <taxon>Glomeraceae</taxon>
        <taxon>Rhizophagus</taxon>
    </lineage>
</organism>
<accession>A0A015J7I8</accession>
<dbReference type="OrthoDB" id="6359816at2759"/>
<reference evidence="3 4" key="1">
    <citation type="submission" date="2014-02" db="EMBL/GenBank/DDBJ databases">
        <title>Single nucleus genome sequencing reveals high similarity among nuclei of an endomycorrhizal fungus.</title>
        <authorList>
            <person name="Lin K."/>
            <person name="Geurts R."/>
            <person name="Zhang Z."/>
            <person name="Limpens E."/>
            <person name="Saunders D.G."/>
            <person name="Mu D."/>
            <person name="Pang E."/>
            <person name="Cao H."/>
            <person name="Cha H."/>
            <person name="Lin T."/>
            <person name="Zhou Q."/>
            <person name="Shang Y."/>
            <person name="Li Y."/>
            <person name="Ivanov S."/>
            <person name="Sharma T."/>
            <person name="Velzen R.V."/>
            <person name="Ruijter N.D."/>
            <person name="Aanen D.K."/>
            <person name="Win J."/>
            <person name="Kamoun S."/>
            <person name="Bisseling T."/>
            <person name="Huang S."/>
        </authorList>
    </citation>
    <scope>NUCLEOTIDE SEQUENCE [LARGE SCALE GENOMIC DNA]</scope>
    <source>
        <strain evidence="4">DAOM197198w</strain>
    </source>
</reference>
<dbReference type="Pfam" id="PF07534">
    <property type="entry name" value="TLD"/>
    <property type="match status" value="1"/>
</dbReference>
<proteinExistence type="predicted"/>
<dbReference type="Proteomes" id="UP000022910">
    <property type="component" value="Unassembled WGS sequence"/>
</dbReference>
<evidence type="ECO:0008006" key="5">
    <source>
        <dbReference type="Google" id="ProtNLM"/>
    </source>
</evidence>
<dbReference type="Pfam" id="PF00651">
    <property type="entry name" value="BTB"/>
    <property type="match status" value="1"/>
</dbReference>